<dbReference type="PROSITE" id="PS50929">
    <property type="entry name" value="ABC_TM1F"/>
    <property type="match status" value="2"/>
</dbReference>
<evidence type="ECO:0000259" key="14">
    <source>
        <dbReference type="PROSITE" id="PS50893"/>
    </source>
</evidence>
<feature type="transmembrane region" description="Helical" evidence="13">
    <location>
        <begin position="41"/>
        <end position="58"/>
    </location>
</feature>
<dbReference type="GO" id="GO:0005524">
    <property type="term" value="F:ATP binding"/>
    <property type="evidence" value="ECO:0007669"/>
    <property type="project" value="UniProtKB-KW"/>
</dbReference>
<dbReference type="EMBL" id="NEVH01005887">
    <property type="protein sequence ID" value="PNF38407.1"/>
    <property type="molecule type" value="Genomic_DNA"/>
</dbReference>
<evidence type="ECO:0000256" key="6">
    <source>
        <dbReference type="ARBA" id="ARBA00022737"/>
    </source>
</evidence>
<dbReference type="EC" id="7.6.2.2" evidence="3"/>
<dbReference type="GO" id="GO:0008559">
    <property type="term" value="F:ABC-type xenobiotic transporter activity"/>
    <property type="evidence" value="ECO:0007669"/>
    <property type="project" value="UniProtKB-EC"/>
</dbReference>
<dbReference type="InParanoid" id="A0A2J7RC39"/>
<keyword evidence="5 13" id="KW-0812">Transmembrane</keyword>
<dbReference type="EMBL" id="NEVH01005887">
    <property type="protein sequence ID" value="PNF38406.1"/>
    <property type="molecule type" value="Genomic_DNA"/>
</dbReference>
<dbReference type="Gene3D" id="1.20.1560.10">
    <property type="entry name" value="ABC transporter type 1, transmembrane domain"/>
    <property type="match status" value="2"/>
</dbReference>
<evidence type="ECO:0000313" key="17">
    <source>
        <dbReference type="Proteomes" id="UP000235965"/>
    </source>
</evidence>
<dbReference type="PROSITE" id="PS50893">
    <property type="entry name" value="ABC_TRANSPORTER_2"/>
    <property type="match status" value="2"/>
</dbReference>
<feature type="domain" description="ABC transmembrane type-1" evidence="15">
    <location>
        <begin position="1024"/>
        <end position="1283"/>
    </location>
</feature>
<feature type="transmembrane region" description="Helical" evidence="13">
    <location>
        <begin position="140"/>
        <end position="163"/>
    </location>
</feature>
<keyword evidence="9" id="KW-1278">Translocase</keyword>
<evidence type="ECO:0000256" key="9">
    <source>
        <dbReference type="ARBA" id="ARBA00022967"/>
    </source>
</evidence>
<dbReference type="InterPro" id="IPR003593">
    <property type="entry name" value="AAA+_ATPase"/>
</dbReference>
<dbReference type="FunFam" id="1.20.1560.10:FF:000113">
    <property type="entry name" value="ABC transporter, putative"/>
    <property type="match status" value="1"/>
</dbReference>
<dbReference type="STRING" id="105785.A0A2J7RC39"/>
<comment type="similarity">
    <text evidence="2">Belongs to the ABC transporter superfamily. ABCC family. Conjugate transporter (TC 3.A.1.208) subfamily.</text>
</comment>
<name>A0A2J7RC39_9NEOP</name>
<dbReference type="InterPro" id="IPR036640">
    <property type="entry name" value="ABC1_TM_sf"/>
</dbReference>
<evidence type="ECO:0000256" key="12">
    <source>
        <dbReference type="ARBA" id="ARBA00034018"/>
    </source>
</evidence>
<dbReference type="FunFam" id="3.40.50.300:FF:000163">
    <property type="entry name" value="Multidrug resistance-associated protein member 4"/>
    <property type="match status" value="1"/>
</dbReference>
<dbReference type="CDD" id="cd03250">
    <property type="entry name" value="ABCC_MRP_domain1"/>
    <property type="match status" value="1"/>
</dbReference>
<dbReference type="InterPro" id="IPR017871">
    <property type="entry name" value="ABC_transporter-like_CS"/>
</dbReference>
<dbReference type="FunFam" id="1.20.1560.10:FF:000037">
    <property type="entry name" value="ATP-binding cassette subfamily C member 10"/>
    <property type="match status" value="1"/>
</dbReference>
<keyword evidence="10 13" id="KW-1133">Transmembrane helix</keyword>
<keyword evidence="17" id="KW-1185">Reference proteome</keyword>
<comment type="caution">
    <text evidence="16">The sequence shown here is derived from an EMBL/GenBank/DDBJ whole genome shotgun (WGS) entry which is preliminary data.</text>
</comment>
<dbReference type="Gene3D" id="3.40.50.300">
    <property type="entry name" value="P-loop containing nucleotide triphosphate hydrolases"/>
    <property type="match status" value="2"/>
</dbReference>
<dbReference type="CDD" id="cd18598">
    <property type="entry name" value="ABC_6TM_MRP7_D1_like"/>
    <property type="match status" value="1"/>
</dbReference>
<organism evidence="16 17">
    <name type="scientific">Cryptotermes secundus</name>
    <dbReference type="NCBI Taxonomy" id="105785"/>
    <lineage>
        <taxon>Eukaryota</taxon>
        <taxon>Metazoa</taxon>
        <taxon>Ecdysozoa</taxon>
        <taxon>Arthropoda</taxon>
        <taxon>Hexapoda</taxon>
        <taxon>Insecta</taxon>
        <taxon>Pterygota</taxon>
        <taxon>Neoptera</taxon>
        <taxon>Polyneoptera</taxon>
        <taxon>Dictyoptera</taxon>
        <taxon>Blattodea</taxon>
        <taxon>Blattoidea</taxon>
        <taxon>Termitoidae</taxon>
        <taxon>Kalotermitidae</taxon>
        <taxon>Cryptotermitinae</taxon>
        <taxon>Cryptotermes</taxon>
    </lineage>
</organism>
<sequence>MTAPSGSWLHWNWEDMCGPGGLTLWSVKGHDVGICFQELCLQVPVFMLIGTISAYYCGKQTQWIVRSRKQLQVLGLRALATLLMAVAAAARICTAIALSPGSLQPVDYFLAVVEGVTWFVHLGFILALRHHSGTSLRGPFSLCVLWTLSFALSAISLRSHILLYHGVPLPDLSKFVYISYGFSIVELVLQCLYMVTLFPSERSWNVGAYEGFDPHLHNSESQSLLGSPRLGTYSRFREERDPLYLGTAMEDAPFCSKLLFHWVTPLMEKGAKKKLGNSDDLYDLPLNLTPAYLCSQLEMALVLSSVSTKHSPHSVATDAAVDVNGAPHREVEIPDVTWRGVKSRKPASLLRALHTCFGIQFYSIGVLKLLSDIAGFMGPLLLNKLVTFIETKSESLHEGYLYAAGLFAVTLIAALCNAHFNFLMQEVGLKIRGALVTTVYRKTLTVSSIELSKFSLGEIVNFMSTDTDRIVNSCPSFHSFWSIPFQIGVSFYLLHTQVGLAFLAGAIFTIILIPINKCIASKIGELSTKLMLQKDGRVKVMAEILRGIRVIKFHVWEDHFVEKIGKLRELELKYLRGRKYLDALCVYFWATTPVLISIFTFVTYVLLGNKLTAATVFTSIALLNMLIGPLNAFPWVLNGLTEAWVSLKRIQRLLELCDMDLDDYYTALPDDKSELAIYVKNGFFSYGSTEKESQASETYAQDEENQDVETPTKFMLRNISITVKKGQFIGVMGNVGTGKSSLLSALLAELDKESGVIALSDLDKGFGFVAQQPWLQRGTIRENILFGKSFEHNRYKSVIEACCLADDFGMLPDGDMTGVGEGGVTLSGGQKARVSLARAVYQDKNIYFLDDIMSAVDVNVARNIFEKCINGLLHSKTRILCTHHIQYLLSADHILVMENGIITQQGKPMSVLSDYDEYLLPSEFDIGDSSHSHKDNEKLIRSDCDTESVSGDSILEEEEREEGNVQLNVYLSYLRAIGYLLSGAILLSMLLMQSSRNLTDWWLSYWVTHDSSQSHNNTNSSLFIFEVVTDSSDGNDISYYLTVYALFAGLNSVFTLFRAFLFAYGGIHAATKVHKRLLKTIIKATVTFFDVSPLGRILNRFSSDTYTIDDSLPFIMNILLAQFFGLLGTVIITIYGLPWLVLILAPLIPVYHWLQNLYRLTSRELKRLSSVTLSPVYSHFNETLLGLPTIRSFRAAPRFRRKNEENVEANQKCQYASQAAGQWLSLRLQFIGVAMVTGIGFISMLQHQFNVADPGLIGLAISYALAVTGLLSGVVNAFTETEKEMIAVERACQYIDQVEPEKNREIIAPPFAWPSQGVITFTSVVLKYREHLAPSLKGVSFSTRPAEKIGVVGRTGAGKSSLFMALFRLTEISGGEILIDTVNIAHIGLRSLRSRVAIIPQEPFLFCGTVRENIDPLDEYRDSELAGALQRCHLTTAINRLGGLGSQVEHGGHNLSVGQRQLLCLVRAVLHNAKILCIDEATANVDTETDRHIQHTLRTSFQKSTVITIAHRIRTVMDSDRVLVMRDGEVLEFDCPDTLLQNRDSHFYKLAHQEFY</sequence>
<keyword evidence="8" id="KW-0067">ATP-binding</keyword>
<proteinExistence type="inferred from homology"/>
<feature type="domain" description="ABC transporter" evidence="14">
    <location>
        <begin position="1319"/>
        <end position="1552"/>
    </location>
</feature>
<dbReference type="PANTHER" id="PTHR24223">
    <property type="entry name" value="ATP-BINDING CASSETTE SUB-FAMILY C"/>
    <property type="match status" value="1"/>
</dbReference>
<dbReference type="GO" id="GO:0016020">
    <property type="term" value="C:membrane"/>
    <property type="evidence" value="ECO:0007669"/>
    <property type="project" value="UniProtKB-SubCell"/>
</dbReference>
<evidence type="ECO:0000256" key="4">
    <source>
        <dbReference type="ARBA" id="ARBA00022448"/>
    </source>
</evidence>
<feature type="transmembrane region" description="Helical" evidence="13">
    <location>
        <begin position="108"/>
        <end position="128"/>
    </location>
</feature>
<dbReference type="GO" id="GO:0016887">
    <property type="term" value="F:ATP hydrolysis activity"/>
    <property type="evidence" value="ECO:0007669"/>
    <property type="project" value="InterPro"/>
</dbReference>
<feature type="domain" description="ABC transporter" evidence="14">
    <location>
        <begin position="700"/>
        <end position="924"/>
    </location>
</feature>
<accession>A0A2J7RC39</accession>
<dbReference type="FunFam" id="3.40.50.300:FF:000973">
    <property type="entry name" value="Multidrug resistance-associated protein 4"/>
    <property type="match status" value="1"/>
</dbReference>
<evidence type="ECO:0000256" key="7">
    <source>
        <dbReference type="ARBA" id="ARBA00022741"/>
    </source>
</evidence>
<feature type="transmembrane region" description="Helical" evidence="13">
    <location>
        <begin position="613"/>
        <end position="637"/>
    </location>
</feature>
<evidence type="ECO:0000256" key="1">
    <source>
        <dbReference type="ARBA" id="ARBA00004141"/>
    </source>
</evidence>
<dbReference type="Proteomes" id="UP000235965">
    <property type="component" value="Unassembled WGS sequence"/>
</dbReference>
<dbReference type="CDD" id="cd03244">
    <property type="entry name" value="ABCC_MRP_domain2"/>
    <property type="match status" value="1"/>
</dbReference>
<dbReference type="InterPro" id="IPR050173">
    <property type="entry name" value="ABC_transporter_C-like"/>
</dbReference>
<dbReference type="Pfam" id="PF00664">
    <property type="entry name" value="ABC_membrane"/>
    <property type="match status" value="2"/>
</dbReference>
<dbReference type="InterPro" id="IPR003439">
    <property type="entry name" value="ABC_transporter-like_ATP-bd"/>
</dbReference>
<evidence type="ECO:0000313" key="16">
    <source>
        <dbReference type="EMBL" id="PNF38406.1"/>
    </source>
</evidence>
<feature type="transmembrane region" description="Helical" evidence="13">
    <location>
        <begin position="79"/>
        <end position="102"/>
    </location>
</feature>
<keyword evidence="11 13" id="KW-0472">Membrane</keyword>
<comment type="subcellular location">
    <subcellularLocation>
        <location evidence="1">Membrane</location>
        <topology evidence="1">Multi-pass membrane protein</topology>
    </subcellularLocation>
</comment>
<keyword evidence="7" id="KW-0547">Nucleotide-binding</keyword>
<feature type="domain" description="ABC transmembrane type-1" evidence="15">
    <location>
        <begin position="364"/>
        <end position="642"/>
    </location>
</feature>
<keyword evidence="6" id="KW-0677">Repeat</keyword>
<dbReference type="InterPro" id="IPR027417">
    <property type="entry name" value="P-loop_NTPase"/>
</dbReference>
<evidence type="ECO:0000256" key="8">
    <source>
        <dbReference type="ARBA" id="ARBA00022840"/>
    </source>
</evidence>
<dbReference type="Pfam" id="PF00005">
    <property type="entry name" value="ABC_tran"/>
    <property type="match status" value="2"/>
</dbReference>
<comment type="catalytic activity">
    <reaction evidence="12">
        <text>ATP + H2O + xenobioticSide 1 = ADP + phosphate + xenobioticSide 2.</text>
        <dbReference type="EC" id="7.6.2.2"/>
    </reaction>
</comment>
<reference evidence="16 17" key="1">
    <citation type="submission" date="2017-12" db="EMBL/GenBank/DDBJ databases">
        <title>Hemimetabolous genomes reveal molecular basis of termite eusociality.</title>
        <authorList>
            <person name="Harrison M.C."/>
            <person name="Jongepier E."/>
            <person name="Robertson H.M."/>
            <person name="Arning N."/>
            <person name="Bitard-Feildel T."/>
            <person name="Chao H."/>
            <person name="Childers C.P."/>
            <person name="Dinh H."/>
            <person name="Doddapaneni H."/>
            <person name="Dugan S."/>
            <person name="Gowin J."/>
            <person name="Greiner C."/>
            <person name="Han Y."/>
            <person name="Hu H."/>
            <person name="Hughes D.S.T."/>
            <person name="Huylmans A.-K."/>
            <person name="Kemena C."/>
            <person name="Kremer L.P.M."/>
            <person name="Lee S.L."/>
            <person name="Lopez-Ezquerra A."/>
            <person name="Mallet L."/>
            <person name="Monroy-Kuhn J.M."/>
            <person name="Moser A."/>
            <person name="Murali S.C."/>
            <person name="Muzny D.M."/>
            <person name="Otani S."/>
            <person name="Piulachs M.-D."/>
            <person name="Poelchau M."/>
            <person name="Qu J."/>
            <person name="Schaub F."/>
            <person name="Wada-Katsumata A."/>
            <person name="Worley K.C."/>
            <person name="Xie Q."/>
            <person name="Ylla G."/>
            <person name="Poulsen M."/>
            <person name="Gibbs R.A."/>
            <person name="Schal C."/>
            <person name="Richards S."/>
            <person name="Belles X."/>
            <person name="Korb J."/>
            <person name="Bornberg-Bauer E."/>
        </authorList>
    </citation>
    <scope>NUCLEOTIDE SEQUENCE [LARGE SCALE GENOMIC DNA]</scope>
    <source>
        <tissue evidence="16">Whole body</tissue>
    </source>
</reference>
<feature type="transmembrane region" description="Helical" evidence="13">
    <location>
        <begin position="584"/>
        <end position="607"/>
    </location>
</feature>
<feature type="transmembrane region" description="Helical" evidence="13">
    <location>
        <begin position="401"/>
        <end position="420"/>
    </location>
</feature>
<dbReference type="PANTHER" id="PTHR24223:SF330">
    <property type="entry name" value="ATP-BINDING CASSETTE SUB-FAMILY C MEMBER 10"/>
    <property type="match status" value="1"/>
</dbReference>
<dbReference type="SUPFAM" id="SSF90123">
    <property type="entry name" value="ABC transporter transmembrane region"/>
    <property type="match status" value="2"/>
</dbReference>
<feature type="transmembrane region" description="Helical" evidence="13">
    <location>
        <begin position="1230"/>
        <end position="1249"/>
    </location>
</feature>
<evidence type="ECO:0000256" key="11">
    <source>
        <dbReference type="ARBA" id="ARBA00023136"/>
    </source>
</evidence>
<dbReference type="CDD" id="cd18605">
    <property type="entry name" value="ABC_6TM_MRP7_D2_like"/>
    <property type="match status" value="1"/>
</dbReference>
<evidence type="ECO:0000256" key="3">
    <source>
        <dbReference type="ARBA" id="ARBA00012191"/>
    </source>
</evidence>
<feature type="transmembrane region" description="Helical" evidence="13">
    <location>
        <begin position="1118"/>
        <end position="1151"/>
    </location>
</feature>
<evidence type="ECO:0000256" key="10">
    <source>
        <dbReference type="ARBA" id="ARBA00022989"/>
    </source>
</evidence>
<gene>
    <name evidence="16" type="ORF">B7P43_G07255</name>
</gene>
<dbReference type="FunCoup" id="A0A2J7RC39">
    <property type="interactions" value="274"/>
</dbReference>
<evidence type="ECO:0000256" key="5">
    <source>
        <dbReference type="ARBA" id="ARBA00022692"/>
    </source>
</evidence>
<evidence type="ECO:0000259" key="15">
    <source>
        <dbReference type="PROSITE" id="PS50929"/>
    </source>
</evidence>
<dbReference type="SMART" id="SM00382">
    <property type="entry name" value="AAA"/>
    <property type="match status" value="2"/>
</dbReference>
<feature type="transmembrane region" description="Helical" evidence="13">
    <location>
        <begin position="489"/>
        <end position="513"/>
    </location>
</feature>
<evidence type="ECO:0000256" key="13">
    <source>
        <dbReference type="SAM" id="Phobius"/>
    </source>
</evidence>
<keyword evidence="4" id="KW-0813">Transport</keyword>
<dbReference type="OrthoDB" id="6500128at2759"/>
<feature type="transmembrane region" description="Helical" evidence="13">
    <location>
        <begin position="1037"/>
        <end position="1065"/>
    </location>
</feature>
<evidence type="ECO:0000256" key="2">
    <source>
        <dbReference type="ARBA" id="ARBA00009726"/>
    </source>
</evidence>
<dbReference type="SUPFAM" id="SSF52540">
    <property type="entry name" value="P-loop containing nucleoside triphosphate hydrolases"/>
    <property type="match status" value="2"/>
</dbReference>
<protein>
    <recommendedName>
        <fullName evidence="3">ABC-type xenobiotic transporter</fullName>
        <ecNumber evidence="3">7.6.2.2</ecNumber>
    </recommendedName>
</protein>
<feature type="transmembrane region" description="Helical" evidence="13">
    <location>
        <begin position="175"/>
        <end position="195"/>
    </location>
</feature>
<feature type="transmembrane region" description="Helical" evidence="13">
    <location>
        <begin position="970"/>
        <end position="992"/>
    </location>
</feature>
<feature type="transmembrane region" description="Helical" evidence="13">
    <location>
        <begin position="1255"/>
        <end position="1278"/>
    </location>
</feature>
<dbReference type="PROSITE" id="PS00211">
    <property type="entry name" value="ABC_TRANSPORTER_1"/>
    <property type="match status" value="2"/>
</dbReference>
<dbReference type="InterPro" id="IPR011527">
    <property type="entry name" value="ABC1_TM_dom"/>
</dbReference>